<dbReference type="Pfam" id="PF00583">
    <property type="entry name" value="Acetyltransf_1"/>
    <property type="match status" value="1"/>
</dbReference>
<reference evidence="2 3" key="1">
    <citation type="submission" date="2021-03" db="EMBL/GenBank/DDBJ databases">
        <title>Sequencing the genomes of 1000 actinobacteria strains.</title>
        <authorList>
            <person name="Klenk H.-P."/>
        </authorList>
    </citation>
    <scope>NUCLEOTIDE SEQUENCE [LARGE SCALE GENOMIC DNA]</scope>
    <source>
        <strain evidence="2 3">DSM 45516</strain>
    </source>
</reference>
<evidence type="ECO:0000313" key="3">
    <source>
        <dbReference type="Proteomes" id="UP001519325"/>
    </source>
</evidence>
<dbReference type="Gene3D" id="3.40.630.30">
    <property type="match status" value="1"/>
</dbReference>
<comment type="caution">
    <text evidence="2">The sequence shown here is derived from an EMBL/GenBank/DDBJ whole genome shotgun (WGS) entry which is preliminary data.</text>
</comment>
<gene>
    <name evidence="2" type="ORF">BJ987_005042</name>
</gene>
<keyword evidence="3" id="KW-1185">Reference proteome</keyword>
<sequence>MSTQVRIHRAELDELDVVARVMAEASVDEEVLSWVMKDHPDIAEQYRNQHARGMVEAAMREDEVWVAGDGTDIWAVSLWQTVHDRDRLEREAAEMRERYEQIPLPPFRRLRALMGILKQTHPNEFPHRYLQLIVTLPEHRGKGAGAAIVTERAKAAADAGLPAYLEASTERSSRLYARCGFVIEGDLIPLPEDGPVLRPMWFRG</sequence>
<dbReference type="InterPro" id="IPR016181">
    <property type="entry name" value="Acyl_CoA_acyltransferase"/>
</dbReference>
<proteinExistence type="predicted"/>
<name>A0ABS4QKB0_9NOCA</name>
<dbReference type="SUPFAM" id="SSF55729">
    <property type="entry name" value="Acyl-CoA N-acyltransferases (Nat)"/>
    <property type="match status" value="1"/>
</dbReference>
<dbReference type="PANTHER" id="PTHR42791">
    <property type="entry name" value="GNAT FAMILY ACETYLTRANSFERASE"/>
    <property type="match status" value="1"/>
</dbReference>
<dbReference type="PROSITE" id="PS51186">
    <property type="entry name" value="GNAT"/>
    <property type="match status" value="1"/>
</dbReference>
<dbReference type="InterPro" id="IPR052523">
    <property type="entry name" value="Trichothecene_AcTrans"/>
</dbReference>
<dbReference type="RefSeq" id="WP_209894782.1">
    <property type="nucleotide sequence ID" value="NZ_JAGGMR010000001.1"/>
</dbReference>
<evidence type="ECO:0000259" key="1">
    <source>
        <dbReference type="PROSITE" id="PS51186"/>
    </source>
</evidence>
<accession>A0ABS4QKB0</accession>
<dbReference type="Proteomes" id="UP001519325">
    <property type="component" value="Unassembled WGS sequence"/>
</dbReference>
<feature type="domain" description="N-acetyltransferase" evidence="1">
    <location>
        <begin position="5"/>
        <end position="203"/>
    </location>
</feature>
<organism evidence="2 3">
    <name type="scientific">Nocardia goodfellowii</name>
    <dbReference type="NCBI Taxonomy" id="882446"/>
    <lineage>
        <taxon>Bacteria</taxon>
        <taxon>Bacillati</taxon>
        <taxon>Actinomycetota</taxon>
        <taxon>Actinomycetes</taxon>
        <taxon>Mycobacteriales</taxon>
        <taxon>Nocardiaceae</taxon>
        <taxon>Nocardia</taxon>
    </lineage>
</organism>
<protein>
    <submittedName>
        <fullName evidence="2">GNAT superfamily N-acetyltransferase</fullName>
    </submittedName>
</protein>
<dbReference type="InterPro" id="IPR000182">
    <property type="entry name" value="GNAT_dom"/>
</dbReference>
<dbReference type="EMBL" id="JAGGMR010000001">
    <property type="protein sequence ID" value="MBP2192141.1"/>
    <property type="molecule type" value="Genomic_DNA"/>
</dbReference>
<evidence type="ECO:0000313" key="2">
    <source>
        <dbReference type="EMBL" id="MBP2192141.1"/>
    </source>
</evidence>
<dbReference type="PANTHER" id="PTHR42791:SF1">
    <property type="entry name" value="N-ACETYLTRANSFERASE DOMAIN-CONTAINING PROTEIN"/>
    <property type="match status" value="1"/>
</dbReference>